<protein>
    <submittedName>
        <fullName evidence="2">Uncharacterized protein</fullName>
    </submittedName>
</protein>
<dbReference type="Proteomes" id="UP001189429">
    <property type="component" value="Unassembled WGS sequence"/>
</dbReference>
<evidence type="ECO:0000313" key="3">
    <source>
        <dbReference type="Proteomes" id="UP001189429"/>
    </source>
</evidence>
<organism evidence="2 3">
    <name type="scientific">Prorocentrum cordatum</name>
    <dbReference type="NCBI Taxonomy" id="2364126"/>
    <lineage>
        <taxon>Eukaryota</taxon>
        <taxon>Sar</taxon>
        <taxon>Alveolata</taxon>
        <taxon>Dinophyceae</taxon>
        <taxon>Prorocentrales</taxon>
        <taxon>Prorocentraceae</taxon>
        <taxon>Prorocentrum</taxon>
    </lineage>
</organism>
<dbReference type="EMBL" id="CAUYUJ010016412">
    <property type="protein sequence ID" value="CAK0864979.1"/>
    <property type="molecule type" value="Genomic_DNA"/>
</dbReference>
<evidence type="ECO:0000256" key="1">
    <source>
        <dbReference type="SAM" id="MobiDB-lite"/>
    </source>
</evidence>
<reference evidence="2" key="1">
    <citation type="submission" date="2023-10" db="EMBL/GenBank/DDBJ databases">
        <authorList>
            <person name="Chen Y."/>
            <person name="Shah S."/>
            <person name="Dougan E. K."/>
            <person name="Thang M."/>
            <person name="Chan C."/>
        </authorList>
    </citation>
    <scope>NUCLEOTIDE SEQUENCE [LARGE SCALE GENOMIC DNA]</scope>
</reference>
<feature type="region of interest" description="Disordered" evidence="1">
    <location>
        <begin position="1"/>
        <end position="37"/>
    </location>
</feature>
<name>A0ABN9UXQ9_9DINO</name>
<evidence type="ECO:0000313" key="2">
    <source>
        <dbReference type="EMBL" id="CAK0864979.1"/>
    </source>
</evidence>
<dbReference type="InterPro" id="IPR036388">
    <property type="entry name" value="WH-like_DNA-bd_sf"/>
</dbReference>
<sequence length="199" mass="20294">MKRPAAAPPVHAAKSRRRAAGPALAGRASRSGDATMDGGGAVAAAVAAIPSGRTRTKMEVFRSALELMGRGDEAIGTGTRTVLGGHLKGLAGARCAGWHRVVASDGGFWESRAAAHAQLRALRREGARPQLGEEARLHLGSVPSSSGTTSLGYAQEYPFAGVASGAGSLGLPDRRVRCESSSLRAFGLPSSPSPPCGEE</sequence>
<feature type="compositionally biased region" description="Low complexity" evidence="1">
    <location>
        <begin position="20"/>
        <end position="32"/>
    </location>
</feature>
<accession>A0ABN9UXQ9</accession>
<dbReference type="Gene3D" id="1.10.10.10">
    <property type="entry name" value="Winged helix-like DNA-binding domain superfamily/Winged helix DNA-binding domain"/>
    <property type="match status" value="1"/>
</dbReference>
<comment type="caution">
    <text evidence="2">The sequence shown here is derived from an EMBL/GenBank/DDBJ whole genome shotgun (WGS) entry which is preliminary data.</text>
</comment>
<feature type="non-terminal residue" evidence="2">
    <location>
        <position position="199"/>
    </location>
</feature>
<proteinExistence type="predicted"/>
<keyword evidence="3" id="KW-1185">Reference proteome</keyword>
<gene>
    <name evidence="2" type="ORF">PCOR1329_LOCUS52672</name>
</gene>